<dbReference type="Proteomes" id="UP000018936">
    <property type="component" value="Unassembled WGS sequence"/>
</dbReference>
<proteinExistence type="predicted"/>
<dbReference type="AlphaFoldDB" id="V8NPV4"/>
<evidence type="ECO:0000256" key="1">
    <source>
        <dbReference type="SAM" id="MobiDB-lite"/>
    </source>
</evidence>
<gene>
    <name evidence="2" type="ORF">L345_09918</name>
</gene>
<organism evidence="2 3">
    <name type="scientific">Ophiophagus hannah</name>
    <name type="common">King cobra</name>
    <name type="synonym">Naja hannah</name>
    <dbReference type="NCBI Taxonomy" id="8665"/>
    <lineage>
        <taxon>Eukaryota</taxon>
        <taxon>Metazoa</taxon>
        <taxon>Chordata</taxon>
        <taxon>Craniata</taxon>
        <taxon>Vertebrata</taxon>
        <taxon>Euteleostomi</taxon>
        <taxon>Lepidosauria</taxon>
        <taxon>Squamata</taxon>
        <taxon>Bifurcata</taxon>
        <taxon>Unidentata</taxon>
        <taxon>Episquamata</taxon>
        <taxon>Toxicofera</taxon>
        <taxon>Serpentes</taxon>
        <taxon>Colubroidea</taxon>
        <taxon>Elapidae</taxon>
        <taxon>Elapinae</taxon>
        <taxon>Ophiophagus</taxon>
    </lineage>
</organism>
<dbReference type="EMBL" id="AZIM01002303">
    <property type="protein sequence ID" value="ETE64314.1"/>
    <property type="molecule type" value="Genomic_DNA"/>
</dbReference>
<evidence type="ECO:0000313" key="3">
    <source>
        <dbReference type="Proteomes" id="UP000018936"/>
    </source>
</evidence>
<evidence type="ECO:0000313" key="2">
    <source>
        <dbReference type="EMBL" id="ETE64314.1"/>
    </source>
</evidence>
<comment type="caution">
    <text evidence="2">The sequence shown here is derived from an EMBL/GenBank/DDBJ whole genome shotgun (WGS) entry which is preliminary data.</text>
</comment>
<feature type="region of interest" description="Disordered" evidence="1">
    <location>
        <begin position="154"/>
        <end position="234"/>
    </location>
</feature>
<keyword evidence="3" id="KW-1185">Reference proteome</keyword>
<feature type="compositionally biased region" description="Basic and acidic residues" evidence="1">
    <location>
        <begin position="177"/>
        <end position="234"/>
    </location>
</feature>
<name>V8NPV4_OPHHA</name>
<accession>V8NPV4</accession>
<reference evidence="2 3" key="1">
    <citation type="journal article" date="2013" name="Proc. Natl. Acad. Sci. U.S.A.">
        <title>The king cobra genome reveals dynamic gene evolution and adaptation in the snake venom system.</title>
        <authorList>
            <person name="Vonk F.J."/>
            <person name="Casewell N.R."/>
            <person name="Henkel C.V."/>
            <person name="Heimberg A.M."/>
            <person name="Jansen H.J."/>
            <person name="McCleary R.J."/>
            <person name="Kerkkamp H.M."/>
            <person name="Vos R.A."/>
            <person name="Guerreiro I."/>
            <person name="Calvete J.J."/>
            <person name="Wuster W."/>
            <person name="Woods A.E."/>
            <person name="Logan J.M."/>
            <person name="Harrison R.A."/>
            <person name="Castoe T.A."/>
            <person name="de Koning A.P."/>
            <person name="Pollock D.D."/>
            <person name="Yandell M."/>
            <person name="Calderon D."/>
            <person name="Renjifo C."/>
            <person name="Currier R.B."/>
            <person name="Salgado D."/>
            <person name="Pla D."/>
            <person name="Sanz L."/>
            <person name="Hyder A.S."/>
            <person name="Ribeiro J.M."/>
            <person name="Arntzen J.W."/>
            <person name="van den Thillart G.E."/>
            <person name="Boetzer M."/>
            <person name="Pirovano W."/>
            <person name="Dirks R.P."/>
            <person name="Spaink H.P."/>
            <person name="Duboule D."/>
            <person name="McGlinn E."/>
            <person name="Kini R.M."/>
            <person name="Richardson M.K."/>
        </authorList>
    </citation>
    <scope>NUCLEOTIDE SEQUENCE</scope>
    <source>
        <tissue evidence="2">Blood</tissue>
    </source>
</reference>
<feature type="non-terminal residue" evidence="2">
    <location>
        <position position="1"/>
    </location>
</feature>
<sequence length="234" mass="26057">MAPACLPPKCPFLTLQQCVPHLGNLKSRGLRLPAFPSHSFHHRQKASDGFIVIGIHLFPQSKGKEEEEDQQCRLSNRGNLKSSSKAGWGILGLEGIHYPTHISTPIRKLKYMPPPPRPLSPFHHPAQGGDITLWSIALRLVTKPVVLLRSGMAPSRPPAPILLSPGRHPGTGFQLEGPERQNKSKGRKDLGGREGGRVEGRKERWESGRKGGRKEMRIREGGEGRKEGRKERWE</sequence>
<protein>
    <submittedName>
        <fullName evidence="2">Uncharacterized protein</fullName>
    </submittedName>
</protein>